<sequence length="297" mass="34865">MDNLSPVVLFVYNRPWHTEQTVEALQKNELASESELFVYSDAAKNEEAQKSVSEVREYLKTIDGFKKVTIVEREKNWGLADSIIDGVTKVVNEYGKIIVLEDDLITSPYFLRFMNESLKMYENNTNVASIHAYIYPIKDLPETFFIKGADCWGWATWKDRWKIFEADGQKLLEELKSRKLEKEADFNGSYEYTQMLKDQIKGKNNSWAVRWYMSAFLKGMLTLYPGKSYIENIGNDESGTHCGTTDIFKNDLTNQYRLKRISIKEDVYAKNRIEIFFKSFKKTFLQKTKQRLLRKFL</sequence>
<comment type="caution">
    <text evidence="2">The sequence shown here is derived from an EMBL/GenBank/DDBJ whole genome shotgun (WGS) entry which is preliminary data.</text>
</comment>
<dbReference type="GO" id="GO:0016740">
    <property type="term" value="F:transferase activity"/>
    <property type="evidence" value="ECO:0007669"/>
    <property type="project" value="UniProtKB-KW"/>
</dbReference>
<dbReference type="InterPro" id="IPR001173">
    <property type="entry name" value="Glyco_trans_2-like"/>
</dbReference>
<evidence type="ECO:0000313" key="2">
    <source>
        <dbReference type="EMBL" id="KYJ86926.1"/>
    </source>
</evidence>
<reference evidence="2 3" key="1">
    <citation type="submission" date="2015-11" db="EMBL/GenBank/DDBJ databases">
        <title>Draft genome of Sulfurovum riftiae 1812E, a member of the Epsilonproteobacteria isolated from the tube of the deep-sea hydrothermal vent tubewom Riftia pachyptila.</title>
        <authorList>
            <person name="Vetriani C."/>
            <person name="Giovannelli D."/>
        </authorList>
    </citation>
    <scope>NUCLEOTIDE SEQUENCE [LARGE SCALE GENOMIC DNA]</scope>
    <source>
        <strain evidence="2 3">1812E</strain>
    </source>
</reference>
<organism evidence="2 3">
    <name type="scientific">Sulfurovum riftiae</name>
    <dbReference type="NCBI Taxonomy" id="1630136"/>
    <lineage>
        <taxon>Bacteria</taxon>
        <taxon>Pseudomonadati</taxon>
        <taxon>Campylobacterota</taxon>
        <taxon>Epsilonproteobacteria</taxon>
        <taxon>Campylobacterales</taxon>
        <taxon>Sulfurovaceae</taxon>
        <taxon>Sulfurovum</taxon>
    </lineage>
</organism>
<dbReference type="Gene3D" id="3.90.550.10">
    <property type="entry name" value="Spore Coat Polysaccharide Biosynthesis Protein SpsA, Chain A"/>
    <property type="match status" value="1"/>
</dbReference>
<dbReference type="Pfam" id="PF00535">
    <property type="entry name" value="Glycos_transf_2"/>
    <property type="match status" value="1"/>
</dbReference>
<gene>
    <name evidence="2" type="ORF">AS592_08910</name>
</gene>
<protein>
    <submittedName>
        <fullName evidence="2">Glycosyl transferase</fullName>
    </submittedName>
</protein>
<dbReference type="Proteomes" id="UP000075359">
    <property type="component" value="Unassembled WGS sequence"/>
</dbReference>
<accession>A0A151CHB9</accession>
<evidence type="ECO:0000313" key="3">
    <source>
        <dbReference type="Proteomes" id="UP000075359"/>
    </source>
</evidence>
<dbReference type="RefSeq" id="WP_067330523.1">
    <property type="nucleotide sequence ID" value="NZ_LNKT01000012.1"/>
</dbReference>
<proteinExistence type="predicted"/>
<dbReference type="AlphaFoldDB" id="A0A151CHB9"/>
<dbReference type="STRING" id="1630136.AS592_08910"/>
<dbReference type="InterPro" id="IPR029044">
    <property type="entry name" value="Nucleotide-diphossugar_trans"/>
</dbReference>
<feature type="domain" description="Glycosyltransferase 2-like" evidence="1">
    <location>
        <begin position="7"/>
        <end position="136"/>
    </location>
</feature>
<dbReference type="OrthoDB" id="5180856at2"/>
<evidence type="ECO:0000259" key="1">
    <source>
        <dbReference type="Pfam" id="PF00535"/>
    </source>
</evidence>
<name>A0A151CHB9_9BACT</name>
<dbReference type="EMBL" id="LNKT01000012">
    <property type="protein sequence ID" value="KYJ86926.1"/>
    <property type="molecule type" value="Genomic_DNA"/>
</dbReference>
<keyword evidence="3" id="KW-1185">Reference proteome</keyword>
<keyword evidence="2" id="KW-0808">Transferase</keyword>
<dbReference type="SUPFAM" id="SSF53448">
    <property type="entry name" value="Nucleotide-diphospho-sugar transferases"/>
    <property type="match status" value="1"/>
</dbReference>